<sequence>MKGCVQISNNTMISLDLSHNGTQGMVRNANPTMAFMVRSAKEEFSDLKIAFSGCNQTFGIVSLLLIQQRPLLTKSVIPYQPIRSRSCITKFQPFVERGNGRRIHSARRGSPITRRHKSVYMAGAIVGVAPLIVSPANLASKGLLPSFNYRGGEGDRVSNACWFGRESKWISTNNNLSSEARGQCIFRGLLTARPYFKDDKITRKLEESHKKPKTTTRHALVISTRVLPDTVTFYFTICMGMATGDLSGPAPSTHETKDSEGEARRNEGHHDTLSHVACFHGHSLKIMT</sequence>
<dbReference type="Proteomes" id="UP000827092">
    <property type="component" value="Unassembled WGS sequence"/>
</dbReference>
<accession>A0AAV6UIQ3</accession>
<reference evidence="2 3" key="1">
    <citation type="journal article" date="2022" name="Nat. Ecol. Evol.">
        <title>A masculinizing supergene underlies an exaggerated male reproductive morph in a spider.</title>
        <authorList>
            <person name="Hendrickx F."/>
            <person name="De Corte Z."/>
            <person name="Sonet G."/>
            <person name="Van Belleghem S.M."/>
            <person name="Kostlbacher S."/>
            <person name="Vangestel C."/>
        </authorList>
    </citation>
    <scope>NUCLEOTIDE SEQUENCE [LARGE SCALE GENOMIC DNA]</scope>
    <source>
        <strain evidence="2">W744_W776</strain>
    </source>
</reference>
<organism evidence="2 3">
    <name type="scientific">Oedothorax gibbosus</name>
    <dbReference type="NCBI Taxonomy" id="931172"/>
    <lineage>
        <taxon>Eukaryota</taxon>
        <taxon>Metazoa</taxon>
        <taxon>Ecdysozoa</taxon>
        <taxon>Arthropoda</taxon>
        <taxon>Chelicerata</taxon>
        <taxon>Arachnida</taxon>
        <taxon>Araneae</taxon>
        <taxon>Araneomorphae</taxon>
        <taxon>Entelegynae</taxon>
        <taxon>Araneoidea</taxon>
        <taxon>Linyphiidae</taxon>
        <taxon>Erigoninae</taxon>
        <taxon>Oedothorax</taxon>
    </lineage>
</organism>
<protein>
    <submittedName>
        <fullName evidence="2">Uncharacterized protein</fullName>
    </submittedName>
</protein>
<proteinExistence type="predicted"/>
<dbReference type="EMBL" id="JAFNEN010000427">
    <property type="protein sequence ID" value="KAG8183196.1"/>
    <property type="molecule type" value="Genomic_DNA"/>
</dbReference>
<comment type="caution">
    <text evidence="2">The sequence shown here is derived from an EMBL/GenBank/DDBJ whole genome shotgun (WGS) entry which is preliminary data.</text>
</comment>
<feature type="region of interest" description="Disordered" evidence="1">
    <location>
        <begin position="246"/>
        <end position="272"/>
    </location>
</feature>
<dbReference type="AlphaFoldDB" id="A0AAV6UIQ3"/>
<keyword evidence="3" id="KW-1185">Reference proteome</keyword>
<evidence type="ECO:0000313" key="2">
    <source>
        <dbReference type="EMBL" id="KAG8183196.1"/>
    </source>
</evidence>
<feature type="compositionally biased region" description="Basic and acidic residues" evidence="1">
    <location>
        <begin position="254"/>
        <end position="272"/>
    </location>
</feature>
<name>A0AAV6UIQ3_9ARAC</name>
<gene>
    <name evidence="2" type="ORF">JTE90_005647</name>
</gene>
<evidence type="ECO:0000256" key="1">
    <source>
        <dbReference type="SAM" id="MobiDB-lite"/>
    </source>
</evidence>
<evidence type="ECO:0000313" key="3">
    <source>
        <dbReference type="Proteomes" id="UP000827092"/>
    </source>
</evidence>